<dbReference type="EMBL" id="CM044705">
    <property type="protein sequence ID" value="KAI5662767.1"/>
    <property type="molecule type" value="Genomic_DNA"/>
</dbReference>
<protein>
    <submittedName>
        <fullName evidence="1">Uncharacterized protein</fullName>
    </submittedName>
</protein>
<evidence type="ECO:0000313" key="2">
    <source>
        <dbReference type="Proteomes" id="UP001060085"/>
    </source>
</evidence>
<gene>
    <name evidence="1" type="ORF">M9H77_22090</name>
</gene>
<name>A0ACC0AQP4_CATRO</name>
<proteinExistence type="predicted"/>
<sequence>MEIEPRPPVIAKKLWNIVRIVFYMLKKGISKSKLMLDLHMLLKRGKIAGKAITQIMLHLQQDYSSIACRSTDVRMSIVSRREYEFSCSNSPVYPSYFSKRKNHHHHHYGGATGGRYNYRSEEMNVVQKVFDILNSYDNSNNNGMVHEAVSSPMTVTALPGFGHSPMVRQLRVTDSPFPLKESEENPQVDRDAEEFIKKFYKQLKQQGRVASLESPSPYHKWTR</sequence>
<keyword evidence="2" id="KW-1185">Reference proteome</keyword>
<accession>A0ACC0AQP4</accession>
<dbReference type="Proteomes" id="UP001060085">
    <property type="component" value="Linkage Group LG05"/>
</dbReference>
<reference evidence="2" key="1">
    <citation type="journal article" date="2023" name="Nat. Plants">
        <title>Single-cell RNA sequencing provides a high-resolution roadmap for understanding the multicellular compartmentation of specialized metabolism.</title>
        <authorList>
            <person name="Sun S."/>
            <person name="Shen X."/>
            <person name="Li Y."/>
            <person name="Li Y."/>
            <person name="Wang S."/>
            <person name="Li R."/>
            <person name="Zhang H."/>
            <person name="Shen G."/>
            <person name="Guo B."/>
            <person name="Wei J."/>
            <person name="Xu J."/>
            <person name="St-Pierre B."/>
            <person name="Chen S."/>
            <person name="Sun C."/>
        </authorList>
    </citation>
    <scope>NUCLEOTIDE SEQUENCE [LARGE SCALE GENOMIC DNA]</scope>
</reference>
<comment type="caution">
    <text evidence="1">The sequence shown here is derived from an EMBL/GenBank/DDBJ whole genome shotgun (WGS) entry which is preliminary data.</text>
</comment>
<evidence type="ECO:0000313" key="1">
    <source>
        <dbReference type="EMBL" id="KAI5662767.1"/>
    </source>
</evidence>
<organism evidence="1 2">
    <name type="scientific">Catharanthus roseus</name>
    <name type="common">Madagascar periwinkle</name>
    <name type="synonym">Vinca rosea</name>
    <dbReference type="NCBI Taxonomy" id="4058"/>
    <lineage>
        <taxon>Eukaryota</taxon>
        <taxon>Viridiplantae</taxon>
        <taxon>Streptophyta</taxon>
        <taxon>Embryophyta</taxon>
        <taxon>Tracheophyta</taxon>
        <taxon>Spermatophyta</taxon>
        <taxon>Magnoliopsida</taxon>
        <taxon>eudicotyledons</taxon>
        <taxon>Gunneridae</taxon>
        <taxon>Pentapetalae</taxon>
        <taxon>asterids</taxon>
        <taxon>lamiids</taxon>
        <taxon>Gentianales</taxon>
        <taxon>Apocynaceae</taxon>
        <taxon>Rauvolfioideae</taxon>
        <taxon>Vinceae</taxon>
        <taxon>Catharanthinae</taxon>
        <taxon>Catharanthus</taxon>
    </lineage>
</organism>